<reference evidence="4 5" key="1">
    <citation type="submission" date="2023-03" db="EMBL/GenBank/DDBJ databases">
        <title>Thalassotalea loyana LMG 22536T draft genome sequence.</title>
        <authorList>
            <person name="Sawabe T."/>
        </authorList>
    </citation>
    <scope>NUCLEOTIDE SEQUENCE [LARGE SCALE GENOMIC DNA]</scope>
    <source>
        <strain evidence="4 5">LMG 22536</strain>
    </source>
</reference>
<dbReference type="SUPFAM" id="SSF51395">
    <property type="entry name" value="FMN-linked oxidoreductases"/>
    <property type="match status" value="1"/>
</dbReference>
<name>A0ABQ6HBT5_9GAMM</name>
<dbReference type="Gene3D" id="3.20.20.70">
    <property type="entry name" value="Aldolase class I"/>
    <property type="match status" value="1"/>
</dbReference>
<dbReference type="Proteomes" id="UP001157134">
    <property type="component" value="Unassembled WGS sequence"/>
</dbReference>
<evidence type="ECO:0000313" key="4">
    <source>
        <dbReference type="EMBL" id="GLX84845.1"/>
    </source>
</evidence>
<keyword evidence="1" id="KW-0285">Flavoprotein</keyword>
<dbReference type="Pfam" id="PF00724">
    <property type="entry name" value="Oxidored_FMN"/>
    <property type="match status" value="1"/>
</dbReference>
<keyword evidence="5" id="KW-1185">Reference proteome</keyword>
<evidence type="ECO:0000259" key="3">
    <source>
        <dbReference type="Pfam" id="PF00724"/>
    </source>
</evidence>
<proteinExistence type="predicted"/>
<dbReference type="CDD" id="cd04733">
    <property type="entry name" value="OYE_like_2_FMN"/>
    <property type="match status" value="1"/>
</dbReference>
<keyword evidence="2" id="KW-0560">Oxidoreductase</keyword>
<dbReference type="InterPro" id="IPR013785">
    <property type="entry name" value="Aldolase_TIM"/>
</dbReference>
<dbReference type="RefSeq" id="WP_284296533.1">
    <property type="nucleotide sequence ID" value="NZ_BSSV01000002.1"/>
</dbReference>
<feature type="domain" description="NADH:flavin oxidoreductase/NADH oxidase N-terminal" evidence="3">
    <location>
        <begin position="6"/>
        <end position="339"/>
    </location>
</feature>
<evidence type="ECO:0000256" key="2">
    <source>
        <dbReference type="ARBA" id="ARBA00023002"/>
    </source>
</evidence>
<sequence>MSVKAFEKISLNSGLTLKNRCVKAAMEESLGNEKQQPDGHIERLYRRWSAGGVGLIITGNVMVDKLAMTGPGGLALVDESAVEAFAKQAKAGQQDDTKIIMQINHPGRQVYRKMNGKVLSPSAIPLDLGKHSKLFGTPRAMTEEEIHDVVQRFANTAKLAEKAGFNGIQVHAAHGYLISQFLSPLVNQRDDIWGGCLENRARLLVDVIKSIKAVVSASFSISVKLNSADFQRGGFDVDEAQQVVEMLSDLAIDFVELSGGSYESAAMQGITKDGRTLEREAYFLSFAQQIAEQTTLPIMTTGGVTQLSTVERVLENDIELVGIASALAFEPALINKWQEAPQFRANILHPSFTDKTLHALGSMAIVRRQLIRLGQGKQSQKKQCSIFTLVRDQLRSARLTQRYLTNVKR</sequence>
<organism evidence="4 5">
    <name type="scientific">Thalassotalea loyana</name>
    <dbReference type="NCBI Taxonomy" id="280483"/>
    <lineage>
        <taxon>Bacteria</taxon>
        <taxon>Pseudomonadati</taxon>
        <taxon>Pseudomonadota</taxon>
        <taxon>Gammaproteobacteria</taxon>
        <taxon>Alteromonadales</taxon>
        <taxon>Colwelliaceae</taxon>
        <taxon>Thalassotalea</taxon>
    </lineage>
</organism>
<dbReference type="EMBL" id="BSSV01000002">
    <property type="protein sequence ID" value="GLX84845.1"/>
    <property type="molecule type" value="Genomic_DNA"/>
</dbReference>
<evidence type="ECO:0000256" key="1">
    <source>
        <dbReference type="ARBA" id="ARBA00022630"/>
    </source>
</evidence>
<dbReference type="PANTHER" id="PTHR43656:SF2">
    <property type="entry name" value="BINDING OXIDOREDUCTASE, PUTATIVE (AFU_ORTHOLOGUE AFUA_2G08260)-RELATED"/>
    <property type="match status" value="1"/>
</dbReference>
<gene>
    <name evidence="4" type="ORF">tloyanaT_10970</name>
</gene>
<dbReference type="PANTHER" id="PTHR43656">
    <property type="entry name" value="BINDING OXIDOREDUCTASE, PUTATIVE (AFU_ORTHOLOGUE AFUA_2G08260)-RELATED"/>
    <property type="match status" value="1"/>
</dbReference>
<protein>
    <submittedName>
        <fullName evidence="4">2,4-dienoyl-CoA reductase</fullName>
    </submittedName>
</protein>
<dbReference type="InterPro" id="IPR001155">
    <property type="entry name" value="OxRdtase_FMN_N"/>
</dbReference>
<comment type="caution">
    <text evidence="4">The sequence shown here is derived from an EMBL/GenBank/DDBJ whole genome shotgun (WGS) entry which is preliminary data.</text>
</comment>
<evidence type="ECO:0000313" key="5">
    <source>
        <dbReference type="Proteomes" id="UP001157134"/>
    </source>
</evidence>
<accession>A0ABQ6HBT5</accession>
<dbReference type="InterPro" id="IPR051799">
    <property type="entry name" value="NADH_flavin_oxidoreductase"/>
</dbReference>